<dbReference type="RefSeq" id="WP_141781250.1">
    <property type="nucleotide sequence ID" value="NZ_VFOV01000001.1"/>
</dbReference>
<protein>
    <submittedName>
        <fullName evidence="1">Broad specificity phosphatase PhoE</fullName>
    </submittedName>
</protein>
<accession>A0A543AA76</accession>
<comment type="caution">
    <text evidence="1">The sequence shown here is derived from an EMBL/GenBank/DDBJ whole genome shotgun (WGS) entry which is preliminary data.</text>
</comment>
<dbReference type="CDD" id="cd07067">
    <property type="entry name" value="HP_PGM_like"/>
    <property type="match status" value="1"/>
</dbReference>
<keyword evidence="2" id="KW-1185">Reference proteome</keyword>
<proteinExistence type="predicted"/>
<dbReference type="InterPro" id="IPR013078">
    <property type="entry name" value="His_Pase_superF_clade-1"/>
</dbReference>
<dbReference type="Pfam" id="PF00300">
    <property type="entry name" value="His_Phos_1"/>
    <property type="match status" value="1"/>
</dbReference>
<dbReference type="InterPro" id="IPR029033">
    <property type="entry name" value="His_PPase_superfam"/>
</dbReference>
<gene>
    <name evidence="1" type="ORF">FB381_3271</name>
</gene>
<dbReference type="OrthoDB" id="3781049at2"/>
<reference evidence="1 2" key="1">
    <citation type="submission" date="2019-06" db="EMBL/GenBank/DDBJ databases">
        <title>Sequencing the genomes of 1000 actinobacteria strains.</title>
        <authorList>
            <person name="Klenk H.-P."/>
        </authorList>
    </citation>
    <scope>NUCLEOTIDE SEQUENCE [LARGE SCALE GENOMIC DNA]</scope>
    <source>
        <strain evidence="1 2">DSM 25218</strain>
    </source>
</reference>
<organism evidence="1 2">
    <name type="scientific">Nocardioides albertanoniae</name>
    <dbReference type="NCBI Taxonomy" id="1175486"/>
    <lineage>
        <taxon>Bacteria</taxon>
        <taxon>Bacillati</taxon>
        <taxon>Actinomycetota</taxon>
        <taxon>Actinomycetes</taxon>
        <taxon>Propionibacteriales</taxon>
        <taxon>Nocardioidaceae</taxon>
        <taxon>Nocardioides</taxon>
    </lineage>
</organism>
<evidence type="ECO:0000313" key="2">
    <source>
        <dbReference type="Proteomes" id="UP000320209"/>
    </source>
</evidence>
<dbReference type="AlphaFoldDB" id="A0A543AA76"/>
<dbReference type="Gene3D" id="3.40.50.1240">
    <property type="entry name" value="Phosphoglycerate mutase-like"/>
    <property type="match status" value="1"/>
</dbReference>
<sequence length="168" mass="18277">MLFLVRHGRPVQVRGVAAEHWELDPAGFDDVWALRDRLPAGATWYSSPETKAQQTAQLLTDGEVGVVEGLREHVRGGAWVEDFQATVERAFADPTVPAYDGWEPLEECRARVMKAAAGILSAHAGEDVVLVGHGTAWTVLASELTGTLPDVARWRNLGMPDVVTVAPR</sequence>
<evidence type="ECO:0000313" key="1">
    <source>
        <dbReference type="EMBL" id="TQL69366.1"/>
    </source>
</evidence>
<name>A0A543AA76_9ACTN</name>
<dbReference type="EMBL" id="VFOV01000001">
    <property type="protein sequence ID" value="TQL69366.1"/>
    <property type="molecule type" value="Genomic_DNA"/>
</dbReference>
<dbReference type="Proteomes" id="UP000320209">
    <property type="component" value="Unassembled WGS sequence"/>
</dbReference>
<dbReference type="SUPFAM" id="SSF53254">
    <property type="entry name" value="Phosphoglycerate mutase-like"/>
    <property type="match status" value="1"/>
</dbReference>